<keyword evidence="9" id="KW-1185">Reference proteome</keyword>
<evidence type="ECO:0000256" key="4">
    <source>
        <dbReference type="ARBA" id="ARBA00022525"/>
    </source>
</evidence>
<evidence type="ECO:0000256" key="8">
    <source>
        <dbReference type="SAM" id="SignalP"/>
    </source>
</evidence>
<dbReference type="AlphaFoldDB" id="A0A8B7A4B6"/>
<evidence type="ECO:0000256" key="6">
    <source>
        <dbReference type="ARBA" id="ARBA00022743"/>
    </source>
</evidence>
<dbReference type="OrthoDB" id="9564348at2759"/>
<feature type="chain" id="PRO_5034858120" evidence="8">
    <location>
        <begin position="16"/>
        <end position="275"/>
    </location>
</feature>
<organism evidence="9 10">
    <name type="scientific">Orycteropus afer afer</name>
    <dbReference type="NCBI Taxonomy" id="1230840"/>
    <lineage>
        <taxon>Eukaryota</taxon>
        <taxon>Metazoa</taxon>
        <taxon>Chordata</taxon>
        <taxon>Craniata</taxon>
        <taxon>Vertebrata</taxon>
        <taxon>Euteleostomi</taxon>
        <taxon>Mammalia</taxon>
        <taxon>Eutheria</taxon>
        <taxon>Afrotheria</taxon>
        <taxon>Tubulidentata</taxon>
        <taxon>Orycteropodidae</taxon>
        <taxon>Orycteropus</taxon>
    </lineage>
</organism>
<sequence length="275" mass="32086">MKFFIFTCLLAVALAEHKMEPRSSSEESVSISQERSKQYKNVVIHPREETIKMMADKETSSSSSSEESAEVFTQKTELTEEEKNFLKELNKINQFYQKLSLLQYPQAFLQHHTVMSPENHIRRVAYPFIPTVVSTAFLFNHFQGKTVDLNLRSMDKFQKKIELTKKEENYLRQLNKANQHHRKFTIPHSLKAVPQYQTARIPWNHIKTNAYQYIPIQLLLLDLGLDNPSSIQLSYPSHHFTQRVCLDRLIENIPILSQKKTAEIPCIVYTFPVSS</sequence>
<dbReference type="Pfam" id="PF00363">
    <property type="entry name" value="Casein"/>
    <property type="match status" value="1"/>
</dbReference>
<dbReference type="PROSITE" id="PS00306">
    <property type="entry name" value="CASEIN_ALPHA_BETA"/>
    <property type="match status" value="1"/>
</dbReference>
<dbReference type="GeneID" id="103198638"/>
<evidence type="ECO:0000256" key="3">
    <source>
        <dbReference type="ARBA" id="ARBA00010179"/>
    </source>
</evidence>
<comment type="function">
    <text evidence="1">Important role in the capacity of milk to transport calcium phosphate.</text>
</comment>
<dbReference type="RefSeq" id="XP_007941001.1">
    <property type="nucleotide sequence ID" value="XM_007942810.1"/>
</dbReference>
<evidence type="ECO:0000256" key="7">
    <source>
        <dbReference type="SAM" id="MobiDB-lite"/>
    </source>
</evidence>
<evidence type="ECO:0000256" key="2">
    <source>
        <dbReference type="ARBA" id="ARBA00004613"/>
    </source>
</evidence>
<reference evidence="10" key="1">
    <citation type="submission" date="2025-08" db="UniProtKB">
        <authorList>
            <consortium name="RefSeq"/>
        </authorList>
    </citation>
    <scope>IDENTIFICATION</scope>
</reference>
<dbReference type="GO" id="GO:0005615">
    <property type="term" value="C:extracellular space"/>
    <property type="evidence" value="ECO:0007669"/>
    <property type="project" value="TreeGrafter"/>
</dbReference>
<evidence type="ECO:0000256" key="1">
    <source>
        <dbReference type="ARBA" id="ARBA00003383"/>
    </source>
</evidence>
<dbReference type="PANTHER" id="PTHR16656:SF5">
    <property type="entry name" value="ALPHA-S2-CASEIN-LIKE B"/>
    <property type="match status" value="1"/>
</dbReference>
<gene>
    <name evidence="10" type="primary">LOC103198638</name>
</gene>
<dbReference type="Proteomes" id="UP000694850">
    <property type="component" value="Unplaced"/>
</dbReference>
<comment type="similarity">
    <text evidence="3">Belongs to the alpha-casein family.</text>
</comment>
<evidence type="ECO:0000256" key="5">
    <source>
        <dbReference type="ARBA" id="ARBA00022729"/>
    </source>
</evidence>
<dbReference type="InterPro" id="IPR031305">
    <property type="entry name" value="Casein_CS"/>
</dbReference>
<feature type="region of interest" description="Disordered" evidence="7">
    <location>
        <begin position="55"/>
        <end position="74"/>
    </location>
</feature>
<keyword evidence="5 8" id="KW-0732">Signal</keyword>
<proteinExistence type="inferred from homology"/>
<protein>
    <submittedName>
        <fullName evidence="10">Alpha-S2-casein-like</fullName>
    </submittedName>
</protein>
<accession>A0A8B7A4B6</accession>
<evidence type="ECO:0000313" key="9">
    <source>
        <dbReference type="Proteomes" id="UP000694850"/>
    </source>
</evidence>
<evidence type="ECO:0000313" key="10">
    <source>
        <dbReference type="RefSeq" id="XP_007941001.1"/>
    </source>
</evidence>
<name>A0A8B7A4B6_ORYAF</name>
<comment type="subcellular location">
    <subcellularLocation>
        <location evidence="2">Secreted</location>
    </subcellularLocation>
</comment>
<dbReference type="InterPro" id="IPR001588">
    <property type="entry name" value="Casein"/>
</dbReference>
<feature type="signal peptide" evidence="8">
    <location>
        <begin position="1"/>
        <end position="15"/>
    </location>
</feature>
<keyword evidence="6" id="KW-0494">Milk protein</keyword>
<dbReference type="GO" id="GO:0035375">
    <property type="term" value="F:zymogen binding"/>
    <property type="evidence" value="ECO:0007669"/>
    <property type="project" value="TreeGrafter"/>
</dbReference>
<keyword evidence="4" id="KW-0964">Secreted</keyword>
<dbReference type="GO" id="GO:0042803">
    <property type="term" value="F:protein homodimerization activity"/>
    <property type="evidence" value="ECO:0007669"/>
    <property type="project" value="TreeGrafter"/>
</dbReference>
<dbReference type="PANTHER" id="PTHR16656">
    <property type="entry name" value="ALPHA-S2-CASEIN-LIKE B"/>
    <property type="match status" value="1"/>
</dbReference>
<dbReference type="InterPro" id="IPR011175">
    <property type="entry name" value="Alpha-s2_casein"/>
</dbReference>